<evidence type="ECO:0000259" key="1">
    <source>
        <dbReference type="Pfam" id="PF12706"/>
    </source>
</evidence>
<dbReference type="InterPro" id="IPR036866">
    <property type="entry name" value="RibonucZ/Hydroxyglut_hydro"/>
</dbReference>
<dbReference type="Gene3D" id="3.60.15.10">
    <property type="entry name" value="Ribonuclease Z/Hydroxyacylglutathione hydrolase-like"/>
    <property type="match status" value="1"/>
</dbReference>
<gene>
    <name evidence="2" type="ORF">SAMN04487834_10265</name>
</gene>
<reference evidence="3" key="1">
    <citation type="submission" date="2016-10" db="EMBL/GenBank/DDBJ databases">
        <authorList>
            <person name="Varghese N."/>
        </authorList>
    </citation>
    <scope>NUCLEOTIDE SEQUENCE [LARGE SCALE GENOMIC DNA]</scope>
    <source>
        <strain evidence="3">DSM 20406</strain>
    </source>
</reference>
<evidence type="ECO:0000313" key="3">
    <source>
        <dbReference type="Proteomes" id="UP000183028"/>
    </source>
</evidence>
<dbReference type="EMBL" id="FNYK01000026">
    <property type="protein sequence ID" value="SEI81645.1"/>
    <property type="molecule type" value="Genomic_DNA"/>
</dbReference>
<dbReference type="OrthoDB" id="9789133at2"/>
<dbReference type="InterPro" id="IPR024884">
    <property type="entry name" value="NAPE-PLD"/>
</dbReference>
<organism evidence="2 3">
    <name type="scientific">Sharpea azabuensis</name>
    <dbReference type="NCBI Taxonomy" id="322505"/>
    <lineage>
        <taxon>Bacteria</taxon>
        <taxon>Bacillati</taxon>
        <taxon>Bacillota</taxon>
        <taxon>Erysipelotrichia</taxon>
        <taxon>Erysipelotrichales</taxon>
        <taxon>Coprobacillaceae</taxon>
        <taxon>Sharpea</taxon>
    </lineage>
</organism>
<accession>A0A1H6TZM1</accession>
<dbReference type="Pfam" id="PF12706">
    <property type="entry name" value="Lactamase_B_2"/>
    <property type="match status" value="1"/>
</dbReference>
<dbReference type="eggNOG" id="COG2220">
    <property type="taxonomic scope" value="Bacteria"/>
</dbReference>
<evidence type="ECO:0000313" key="2">
    <source>
        <dbReference type="EMBL" id="SEI81645.1"/>
    </source>
</evidence>
<dbReference type="AlphaFoldDB" id="A0A1H6TZM1"/>
<dbReference type="GO" id="GO:0008270">
    <property type="term" value="F:zinc ion binding"/>
    <property type="evidence" value="ECO:0007669"/>
    <property type="project" value="InterPro"/>
</dbReference>
<dbReference type="Proteomes" id="UP000183028">
    <property type="component" value="Unassembled WGS sequence"/>
</dbReference>
<dbReference type="STRING" id="322505.SAMN04487836_10692"/>
<dbReference type="PANTHER" id="PTHR15032:SF4">
    <property type="entry name" value="N-ACYL-PHOSPHATIDYLETHANOLAMINE-HYDROLYZING PHOSPHOLIPASE D"/>
    <property type="match status" value="1"/>
</dbReference>
<dbReference type="InterPro" id="IPR001279">
    <property type="entry name" value="Metallo-B-lactamas"/>
</dbReference>
<dbReference type="SUPFAM" id="SSF56281">
    <property type="entry name" value="Metallo-hydrolase/oxidoreductase"/>
    <property type="match status" value="1"/>
</dbReference>
<protein>
    <submittedName>
        <fullName evidence="2">L-ascorbate metabolism protein UlaG, beta-lactamase superfamily</fullName>
    </submittedName>
</protein>
<dbReference type="RefSeq" id="WP_074732130.1">
    <property type="nucleotide sequence ID" value="NZ_FNYK01000026.1"/>
</dbReference>
<keyword evidence="3" id="KW-1185">Reference proteome</keyword>
<feature type="domain" description="Metallo-beta-lactamase" evidence="1">
    <location>
        <begin position="106"/>
        <end position="301"/>
    </location>
</feature>
<name>A0A1H6TZM1_9FIRM</name>
<sequence>MFLIGVLIVIIMLYNVDPVFGKRPNKTDQQNYAQRSHNYENGKFFYDDHLDQDQKFSMHAKNVLSNKGKRPHSPLPTNQPDFSHSHELSFTWFGHSTLLIQIKDKTILIDPIFSNYPTPLPLGLFKRFDRPVIAIKDLPEIEFCLISHNHYDHLDYPSIKRLKDKVHHFIVPLGVEKTLESWHISKSKIINMAWGEEVKIEGITFGAQPSRHFSQRSLLDRNETLWCSYVIETSSHRIFVGGDSGFGHHFEEIQKRYHSFDIVFLECAQYDGRWMNIHMFPEDALKAAKILNARYLVPMHFGAYSLSVHPWDDPLVRLNAKKSRIPVITPLIGTTVDIKDILAYQEHWWEDIE</sequence>
<dbReference type="GO" id="GO:0070290">
    <property type="term" value="F:N-acylphosphatidylethanolamine-specific phospholipase D activity"/>
    <property type="evidence" value="ECO:0007669"/>
    <property type="project" value="InterPro"/>
</dbReference>
<dbReference type="GO" id="GO:0005737">
    <property type="term" value="C:cytoplasm"/>
    <property type="evidence" value="ECO:0007669"/>
    <property type="project" value="TreeGrafter"/>
</dbReference>
<dbReference type="PANTHER" id="PTHR15032">
    <property type="entry name" value="N-ACYL-PHOSPHATIDYLETHANOLAMINE-HYDROLYZING PHOSPHOLIPASE D"/>
    <property type="match status" value="1"/>
</dbReference>
<proteinExistence type="predicted"/>
<dbReference type="PIRSF" id="PIRSF038896">
    <property type="entry name" value="NAPE-PLD"/>
    <property type="match status" value="1"/>
</dbReference>